<name>A0A0D3KVN0_EMIH1</name>
<dbReference type="InterPro" id="IPR006342">
    <property type="entry name" value="FkbM_mtfrase"/>
</dbReference>
<feature type="domain" description="Methyltransferase FkbM" evidence="1">
    <location>
        <begin position="144"/>
        <end position="329"/>
    </location>
</feature>
<dbReference type="NCBIfam" id="TIGR01444">
    <property type="entry name" value="fkbM_fam"/>
    <property type="match status" value="1"/>
</dbReference>
<dbReference type="HOGENOM" id="CLU_774852_0_0_1"/>
<dbReference type="InterPro" id="IPR052514">
    <property type="entry name" value="SAM-dependent_MTase"/>
</dbReference>
<dbReference type="EnsemblProtists" id="EOD39815">
    <property type="protein sequence ID" value="EOD39815"/>
    <property type="gene ID" value="EMIHUDRAFT_108812"/>
</dbReference>
<dbReference type="KEGG" id="ehx:EMIHUDRAFT_108812"/>
<dbReference type="Gene3D" id="3.40.50.150">
    <property type="entry name" value="Vaccinia Virus protein VP39"/>
    <property type="match status" value="1"/>
</dbReference>
<evidence type="ECO:0000259" key="1">
    <source>
        <dbReference type="Pfam" id="PF05050"/>
    </source>
</evidence>
<proteinExistence type="predicted"/>
<organism evidence="2 3">
    <name type="scientific">Emiliania huxleyi (strain CCMP1516)</name>
    <dbReference type="NCBI Taxonomy" id="280463"/>
    <lineage>
        <taxon>Eukaryota</taxon>
        <taxon>Haptista</taxon>
        <taxon>Haptophyta</taxon>
        <taxon>Prymnesiophyceae</taxon>
        <taxon>Isochrysidales</taxon>
        <taxon>Noelaerhabdaceae</taxon>
        <taxon>Emiliania</taxon>
    </lineage>
</organism>
<protein>
    <recommendedName>
        <fullName evidence="1">Methyltransferase FkbM domain-containing protein</fullName>
    </recommendedName>
</protein>
<sequence>MALRIPPTVADVPGYQLQRPPLPLIYTPRSCGGAAPSCDSLLCMHKRELRRASRNVSYKAALCGRCECALCLACAKPRNLWKAPSGQTLETVTTRTDPPFTFAYNPADADMKRMREQLVLEPLLTHAWHEATWRCCGSGGLVVDVGGNFGWYTLYSLALGCRVVVFEPVPLFREALRLGVTLNPGFAARVSLDAPQTLLVELYGNVVYDTPGNYTLRVPLPGGMHKKKLGMTGMNGARGILKSDYNAKAATVSAGAVRIDDVLRGRDVCLLKADVEGYEPQVMQTAQTLLATREVPNLQLELSRTRKDAEQTCAAVKMLSRLSSLGYEFKQVPNQLVDAELPPPDSWQQAAGPWARLPSFPTAATAAAAAAGGERRPKMQLAYDIDFATHSTNLVARRRSTPLGAASLPWPSLGCSA</sequence>
<dbReference type="PANTHER" id="PTHR34203">
    <property type="entry name" value="METHYLTRANSFERASE, FKBM FAMILY PROTEIN"/>
    <property type="match status" value="1"/>
</dbReference>
<dbReference type="InterPro" id="IPR029063">
    <property type="entry name" value="SAM-dependent_MTases_sf"/>
</dbReference>
<dbReference type="Proteomes" id="UP000013827">
    <property type="component" value="Unassembled WGS sequence"/>
</dbReference>
<dbReference type="PaxDb" id="2903-EOD39815"/>
<accession>A0A0D3KVN0</accession>
<evidence type="ECO:0000313" key="3">
    <source>
        <dbReference type="Proteomes" id="UP000013827"/>
    </source>
</evidence>
<reference evidence="3" key="1">
    <citation type="journal article" date="2013" name="Nature">
        <title>Pan genome of the phytoplankton Emiliania underpins its global distribution.</title>
        <authorList>
            <person name="Read B.A."/>
            <person name="Kegel J."/>
            <person name="Klute M.J."/>
            <person name="Kuo A."/>
            <person name="Lefebvre S.C."/>
            <person name="Maumus F."/>
            <person name="Mayer C."/>
            <person name="Miller J."/>
            <person name="Monier A."/>
            <person name="Salamov A."/>
            <person name="Young J."/>
            <person name="Aguilar M."/>
            <person name="Claverie J.M."/>
            <person name="Frickenhaus S."/>
            <person name="Gonzalez K."/>
            <person name="Herman E.K."/>
            <person name="Lin Y.C."/>
            <person name="Napier J."/>
            <person name="Ogata H."/>
            <person name="Sarno A.F."/>
            <person name="Shmutz J."/>
            <person name="Schroeder D."/>
            <person name="de Vargas C."/>
            <person name="Verret F."/>
            <person name="von Dassow P."/>
            <person name="Valentin K."/>
            <person name="Van de Peer Y."/>
            <person name="Wheeler G."/>
            <person name="Dacks J.B."/>
            <person name="Delwiche C.F."/>
            <person name="Dyhrman S.T."/>
            <person name="Glockner G."/>
            <person name="John U."/>
            <person name="Richards T."/>
            <person name="Worden A.Z."/>
            <person name="Zhang X."/>
            <person name="Grigoriev I.V."/>
            <person name="Allen A.E."/>
            <person name="Bidle K."/>
            <person name="Borodovsky M."/>
            <person name="Bowler C."/>
            <person name="Brownlee C."/>
            <person name="Cock J.M."/>
            <person name="Elias M."/>
            <person name="Gladyshev V.N."/>
            <person name="Groth M."/>
            <person name="Guda C."/>
            <person name="Hadaegh A."/>
            <person name="Iglesias-Rodriguez M.D."/>
            <person name="Jenkins J."/>
            <person name="Jones B.M."/>
            <person name="Lawson T."/>
            <person name="Leese F."/>
            <person name="Lindquist E."/>
            <person name="Lobanov A."/>
            <person name="Lomsadze A."/>
            <person name="Malik S.B."/>
            <person name="Marsh M.E."/>
            <person name="Mackinder L."/>
            <person name="Mock T."/>
            <person name="Mueller-Roeber B."/>
            <person name="Pagarete A."/>
            <person name="Parker M."/>
            <person name="Probert I."/>
            <person name="Quesneville H."/>
            <person name="Raines C."/>
            <person name="Rensing S.A."/>
            <person name="Riano-Pachon D.M."/>
            <person name="Richier S."/>
            <person name="Rokitta S."/>
            <person name="Shiraiwa Y."/>
            <person name="Soanes D.M."/>
            <person name="van der Giezen M."/>
            <person name="Wahlund T.M."/>
            <person name="Williams B."/>
            <person name="Wilson W."/>
            <person name="Wolfe G."/>
            <person name="Wurch L.L."/>
        </authorList>
    </citation>
    <scope>NUCLEOTIDE SEQUENCE</scope>
</reference>
<dbReference type="SUPFAM" id="SSF53335">
    <property type="entry name" value="S-adenosyl-L-methionine-dependent methyltransferases"/>
    <property type="match status" value="1"/>
</dbReference>
<reference evidence="2" key="2">
    <citation type="submission" date="2024-10" db="UniProtKB">
        <authorList>
            <consortium name="EnsemblProtists"/>
        </authorList>
    </citation>
    <scope>IDENTIFICATION</scope>
</reference>
<dbReference type="RefSeq" id="XP_005792244.1">
    <property type="nucleotide sequence ID" value="XM_005792187.1"/>
</dbReference>
<dbReference type="AlphaFoldDB" id="A0A0D3KVN0"/>
<keyword evidence="3" id="KW-1185">Reference proteome</keyword>
<evidence type="ECO:0000313" key="2">
    <source>
        <dbReference type="EnsemblProtists" id="EOD39815"/>
    </source>
</evidence>
<dbReference type="GeneID" id="17285086"/>
<dbReference type="PANTHER" id="PTHR34203:SF13">
    <property type="entry name" value="EXPRESSED PROTEIN"/>
    <property type="match status" value="1"/>
</dbReference>
<dbReference type="Pfam" id="PF05050">
    <property type="entry name" value="Methyltransf_21"/>
    <property type="match status" value="1"/>
</dbReference>
<dbReference type="eggNOG" id="ENOG502S7NC">
    <property type="taxonomic scope" value="Eukaryota"/>
</dbReference>